<feature type="domain" description="ALG44 barrel-sandwich hybrid" evidence="5">
    <location>
        <begin position="198"/>
        <end position="293"/>
    </location>
</feature>
<keyword evidence="2" id="KW-0812">Transmembrane</keyword>
<dbReference type="InterPro" id="IPR058834">
    <property type="entry name" value="Beta-barrel_ALG44"/>
</dbReference>
<evidence type="ECO:0000259" key="3">
    <source>
        <dbReference type="Pfam" id="PF07238"/>
    </source>
</evidence>
<evidence type="ECO:0000313" key="8">
    <source>
        <dbReference type="Proteomes" id="UP000744555"/>
    </source>
</evidence>
<evidence type="ECO:0000259" key="5">
    <source>
        <dbReference type="Pfam" id="PF25964"/>
    </source>
</evidence>
<dbReference type="SUPFAM" id="SSF141371">
    <property type="entry name" value="PilZ domain-like"/>
    <property type="match status" value="1"/>
</dbReference>
<evidence type="ECO:0000259" key="6">
    <source>
        <dbReference type="Pfam" id="PF25965"/>
    </source>
</evidence>
<evidence type="ECO:0000259" key="4">
    <source>
        <dbReference type="Pfam" id="PF25891"/>
    </source>
</evidence>
<evidence type="ECO:0000313" key="7">
    <source>
        <dbReference type="EMBL" id="MBC9250528.1"/>
    </source>
</evidence>
<dbReference type="Gene3D" id="2.40.10.220">
    <property type="entry name" value="predicted glycosyltransferase like domains"/>
    <property type="match status" value="1"/>
</dbReference>
<dbReference type="RefSeq" id="WP_187808548.1">
    <property type="nucleotide sequence ID" value="NZ_LZEU01000001.1"/>
</dbReference>
<dbReference type="InterPro" id="IPR058833">
    <property type="entry name" value="Hl_ALG44"/>
</dbReference>
<dbReference type="InterPro" id="IPR058835">
    <property type="entry name" value="BSH_ALG44"/>
</dbReference>
<dbReference type="Proteomes" id="UP000744555">
    <property type="component" value="Unassembled WGS sequence"/>
</dbReference>
<evidence type="ECO:0000256" key="2">
    <source>
        <dbReference type="SAM" id="Phobius"/>
    </source>
</evidence>
<feature type="domain" description="PilZ" evidence="3">
    <location>
        <begin position="16"/>
        <end position="114"/>
    </location>
</feature>
<reference evidence="7 8" key="1">
    <citation type="submission" date="2016-06" db="EMBL/GenBank/DDBJ databases">
        <authorList>
            <person name="Ramos C."/>
            <person name="Pintado A."/>
            <person name="Crespo-Gomez J.I."/>
        </authorList>
    </citation>
    <scope>NUCLEOTIDE SEQUENCE [LARGE SCALE GENOMIC DNA]</scope>
    <source>
        <strain evidence="7 8">AVO110</strain>
    </source>
</reference>
<dbReference type="Pfam" id="PF25965">
    <property type="entry name" value="Beta-barrel_ALG44"/>
    <property type="match status" value="1"/>
</dbReference>
<comment type="subcellular location">
    <subcellularLocation>
        <location evidence="1">Cell envelope</location>
    </subcellularLocation>
</comment>
<dbReference type="PANTHER" id="PTHR30386">
    <property type="entry name" value="MEMBRANE FUSION SUBUNIT OF EMRAB-TOLC MULTIDRUG EFFLUX PUMP"/>
    <property type="match status" value="1"/>
</dbReference>
<gene>
    <name evidence="7" type="ORF">A9179_09610</name>
</gene>
<name>A0ABR7S2C3_AQUAC</name>
<dbReference type="EMBL" id="LZEU01000001">
    <property type="protein sequence ID" value="MBC9250528.1"/>
    <property type="molecule type" value="Genomic_DNA"/>
</dbReference>
<keyword evidence="2" id="KW-1133">Transmembrane helix</keyword>
<evidence type="ECO:0000256" key="1">
    <source>
        <dbReference type="ARBA" id="ARBA00004196"/>
    </source>
</evidence>
<feature type="domain" description="ALG44 helical loop" evidence="4">
    <location>
        <begin position="230"/>
        <end position="255"/>
    </location>
</feature>
<sequence length="384" mass="41164">MSPSSNANVVHESEAQRQYARLKLPAKIVYRSPQGQELEAQLLDLSAGGFSFEPNTGLVSEGQYFNGKLMFEIEGIGFAMDVEFQVRSIIGGKRAGCEFHNLKPREIAALRYLISSFLSGELVNVGDLISTLQRENFTKPRNNKAEGPSSPLARLRALGLSLAIFLVGVSACTYVLYQLYDIYFVTHADSAQVAVPGQQVAMPREGSVQSLVKVGDTVAKGAPVATFTATMLDALKGVLPESEMTPDNLERLFSKNFQGTLTSPCDCRVVSQLVGDGQVATKGAAVFTLAPADSVATVEARFPYRAFDELQPGTQVSFLVGGETEPRSGVISSMALQDGGLASDIRVMIEPELPLASELAKRPVDVRIQPLGGLWSSNSLAAGK</sequence>
<protein>
    <submittedName>
        <fullName evidence="7">Hemolysin D</fullName>
    </submittedName>
</protein>
<dbReference type="PANTHER" id="PTHR30386:SF19">
    <property type="entry name" value="MULTIDRUG EXPORT PROTEIN EMRA-RELATED"/>
    <property type="match status" value="1"/>
</dbReference>
<feature type="domain" description="ALG44 beta-barrel" evidence="6">
    <location>
        <begin position="296"/>
        <end position="369"/>
    </location>
</feature>
<keyword evidence="2" id="KW-0472">Membrane</keyword>
<accession>A0ABR7S2C3</accession>
<proteinExistence type="predicted"/>
<feature type="transmembrane region" description="Helical" evidence="2">
    <location>
        <begin position="157"/>
        <end position="177"/>
    </location>
</feature>
<dbReference type="InterPro" id="IPR009875">
    <property type="entry name" value="PilZ_domain"/>
</dbReference>
<dbReference type="Pfam" id="PF25891">
    <property type="entry name" value="Hl_ALG44"/>
    <property type="match status" value="1"/>
</dbReference>
<dbReference type="Pfam" id="PF07238">
    <property type="entry name" value="PilZ"/>
    <property type="match status" value="1"/>
</dbReference>
<keyword evidence="8" id="KW-1185">Reference proteome</keyword>
<organism evidence="7 8">
    <name type="scientific">Aquipseudomonas alcaligenes</name>
    <name type="common">Pseudomonas alcaligenes</name>
    <dbReference type="NCBI Taxonomy" id="43263"/>
    <lineage>
        <taxon>Bacteria</taxon>
        <taxon>Pseudomonadati</taxon>
        <taxon>Pseudomonadota</taxon>
        <taxon>Gammaproteobacteria</taxon>
        <taxon>Pseudomonadales</taxon>
        <taxon>Pseudomonadaceae</taxon>
        <taxon>Aquipseudomonas</taxon>
    </lineage>
</organism>
<comment type="caution">
    <text evidence="7">The sequence shown here is derived from an EMBL/GenBank/DDBJ whole genome shotgun (WGS) entry which is preliminary data.</text>
</comment>
<dbReference type="Gene3D" id="2.40.50.100">
    <property type="match status" value="1"/>
</dbReference>
<dbReference type="InterPro" id="IPR050739">
    <property type="entry name" value="MFP"/>
</dbReference>
<dbReference type="Pfam" id="PF25964">
    <property type="entry name" value="BSH_ALG44"/>
    <property type="match status" value="1"/>
</dbReference>